<keyword evidence="8" id="KW-1185">Reference proteome</keyword>
<keyword evidence="6" id="KW-0503">Monooxygenase</keyword>
<evidence type="ECO:0000313" key="8">
    <source>
        <dbReference type="Proteomes" id="UP001430848"/>
    </source>
</evidence>
<dbReference type="PRINTS" id="PR00463">
    <property type="entry name" value="EP450I"/>
</dbReference>
<dbReference type="Proteomes" id="UP001430848">
    <property type="component" value="Unassembled WGS sequence"/>
</dbReference>
<evidence type="ECO:0000256" key="6">
    <source>
        <dbReference type="RuleBase" id="RU000461"/>
    </source>
</evidence>
<dbReference type="Pfam" id="PF00067">
    <property type="entry name" value="p450"/>
    <property type="match status" value="1"/>
</dbReference>
<evidence type="ECO:0000256" key="4">
    <source>
        <dbReference type="ARBA" id="ARBA00022723"/>
    </source>
</evidence>
<dbReference type="PROSITE" id="PS00086">
    <property type="entry name" value="CYTOCHROME_P450"/>
    <property type="match status" value="1"/>
</dbReference>
<dbReference type="Gene3D" id="1.10.630.10">
    <property type="entry name" value="Cytochrome P450"/>
    <property type="match status" value="1"/>
</dbReference>
<sequence>MNLVWDESLRQAAALCDWWEKNTEGFVTSCDDTMTVALNVLATAGLGQSWKFKPSTSQHGKHRGTSEIQSADYRDTMATLLSSMNILSLTPDWMYDLNLKYVPLLPLSRTWKDHLIAAKRLRMLMRQMVEERRTEFREGKTKDNIFLNAMIAQSEASVTEKGTKGTGLSDGELFGNMFAYSVAGHETTAHTLNYTLHLLAAYPEWQEWIHEEVDQVFQETPTDTAEICYAEYYPRLKRCIALMHEVLRLYPPVLEHTKQTLGPEGQKLRVDGREVYLPPNTAVHLNVMGCHTMSEYWGPDHYEFKPSRWIKDALASSEEFHQPTEDREAFFPWSLGARICPGKKFSQVEYVAIISHVLRRVRVEAIPLEGETPEATRVRVWENTRDSESQVTMNMRHPEKVRLRMIGRTAAASV</sequence>
<dbReference type="InterPro" id="IPR017972">
    <property type="entry name" value="Cyt_P450_CS"/>
</dbReference>
<comment type="similarity">
    <text evidence="2 6">Belongs to the cytochrome P450 family.</text>
</comment>
<gene>
    <name evidence="7" type="ORF">SLS63_005238</name>
</gene>
<dbReference type="InterPro" id="IPR002401">
    <property type="entry name" value="Cyt_P450_E_grp-I"/>
</dbReference>
<evidence type="ECO:0000313" key="7">
    <source>
        <dbReference type="EMBL" id="KAK7731940.1"/>
    </source>
</evidence>
<dbReference type="PANTHER" id="PTHR24305">
    <property type="entry name" value="CYTOCHROME P450"/>
    <property type="match status" value="1"/>
</dbReference>
<evidence type="ECO:0000256" key="5">
    <source>
        <dbReference type="ARBA" id="ARBA00023004"/>
    </source>
</evidence>
<evidence type="ECO:0000256" key="2">
    <source>
        <dbReference type="ARBA" id="ARBA00010617"/>
    </source>
</evidence>
<protein>
    <recommendedName>
        <fullName evidence="9">Cytochrome P450</fullName>
    </recommendedName>
</protein>
<dbReference type="InterPro" id="IPR050121">
    <property type="entry name" value="Cytochrome_P450_monoxygenase"/>
</dbReference>
<keyword evidence="6" id="KW-0560">Oxidoreductase</keyword>
<evidence type="ECO:0000256" key="1">
    <source>
        <dbReference type="ARBA" id="ARBA00001971"/>
    </source>
</evidence>
<dbReference type="InterPro" id="IPR001128">
    <property type="entry name" value="Cyt_P450"/>
</dbReference>
<dbReference type="InterPro" id="IPR036396">
    <property type="entry name" value="Cyt_P450_sf"/>
</dbReference>
<keyword evidence="5 6" id="KW-0408">Iron</keyword>
<comment type="cofactor">
    <cofactor evidence="1">
        <name>heme</name>
        <dbReference type="ChEBI" id="CHEBI:30413"/>
    </cofactor>
</comment>
<dbReference type="PANTHER" id="PTHR24305:SF166">
    <property type="entry name" value="CYTOCHROME P450 12A4, MITOCHONDRIAL-RELATED"/>
    <property type="match status" value="1"/>
</dbReference>
<comment type="caution">
    <text evidence="7">The sequence shown here is derived from an EMBL/GenBank/DDBJ whole genome shotgun (WGS) entry which is preliminary data.</text>
</comment>
<proteinExistence type="inferred from homology"/>
<accession>A0ABR1PBT9</accession>
<reference evidence="7 8" key="1">
    <citation type="submission" date="2024-02" db="EMBL/GenBank/DDBJ databases">
        <title>De novo assembly and annotation of 12 fungi associated with fruit tree decline syndrome in Ontario, Canada.</title>
        <authorList>
            <person name="Sulman M."/>
            <person name="Ellouze W."/>
            <person name="Ilyukhin E."/>
        </authorList>
    </citation>
    <scope>NUCLEOTIDE SEQUENCE [LARGE SCALE GENOMIC DNA]</scope>
    <source>
        <strain evidence="7 8">M169</strain>
    </source>
</reference>
<dbReference type="EMBL" id="JAKNSF020000021">
    <property type="protein sequence ID" value="KAK7731940.1"/>
    <property type="molecule type" value="Genomic_DNA"/>
</dbReference>
<dbReference type="SUPFAM" id="SSF48264">
    <property type="entry name" value="Cytochrome P450"/>
    <property type="match status" value="1"/>
</dbReference>
<name>A0ABR1PBT9_DIAER</name>
<keyword evidence="4 6" id="KW-0479">Metal-binding</keyword>
<evidence type="ECO:0000256" key="3">
    <source>
        <dbReference type="ARBA" id="ARBA00022617"/>
    </source>
</evidence>
<keyword evidence="3 6" id="KW-0349">Heme</keyword>
<evidence type="ECO:0008006" key="9">
    <source>
        <dbReference type="Google" id="ProtNLM"/>
    </source>
</evidence>
<organism evidence="7 8">
    <name type="scientific">Diaporthe eres</name>
    <name type="common">Phomopsis oblonga</name>
    <dbReference type="NCBI Taxonomy" id="83184"/>
    <lineage>
        <taxon>Eukaryota</taxon>
        <taxon>Fungi</taxon>
        <taxon>Dikarya</taxon>
        <taxon>Ascomycota</taxon>
        <taxon>Pezizomycotina</taxon>
        <taxon>Sordariomycetes</taxon>
        <taxon>Sordariomycetidae</taxon>
        <taxon>Diaporthales</taxon>
        <taxon>Diaporthaceae</taxon>
        <taxon>Diaporthe</taxon>
        <taxon>Diaporthe eres species complex</taxon>
    </lineage>
</organism>
<dbReference type="PRINTS" id="PR00385">
    <property type="entry name" value="P450"/>
</dbReference>